<reference evidence="2 3" key="1">
    <citation type="journal article" date="2007" name="Int. J. Syst. Evol. Microbiol.">
        <title>Halomonas saccharevitans sp. nov., Halomonas arcis sp. nov. and Halomonas subterranea sp. nov., halophilic bacteria isolated from hypersaline environments of China.</title>
        <authorList>
            <person name="Xu X.W."/>
            <person name="Wu Y.H."/>
            <person name="Zhou Z."/>
            <person name="Wang C.S."/>
            <person name="Zhou Y.G."/>
            <person name="Zhang H.B."/>
            <person name="Wang Y."/>
            <person name="Wu M."/>
        </authorList>
    </citation>
    <scope>NUCLEOTIDE SEQUENCE [LARGE SCALE GENOMIC DNA]</scope>
    <source>
        <strain evidence="2 3">TBZ3</strain>
    </source>
</reference>
<keyword evidence="1" id="KW-0812">Transmembrane</keyword>
<dbReference type="Proteomes" id="UP000306973">
    <property type="component" value="Unassembled WGS sequence"/>
</dbReference>
<dbReference type="AlphaFoldDB" id="A0A5R8MF14"/>
<comment type="caution">
    <text evidence="2">The sequence shown here is derived from an EMBL/GenBank/DDBJ whole genome shotgun (WGS) entry which is preliminary data.</text>
</comment>
<keyword evidence="3" id="KW-1185">Reference proteome</keyword>
<proteinExistence type="predicted"/>
<keyword evidence="1" id="KW-1133">Transmembrane helix</keyword>
<dbReference type="EMBL" id="VBUI01000018">
    <property type="protein sequence ID" value="TLF48722.1"/>
    <property type="molecule type" value="Genomic_DNA"/>
</dbReference>
<feature type="transmembrane region" description="Helical" evidence="1">
    <location>
        <begin position="50"/>
        <end position="67"/>
    </location>
</feature>
<dbReference type="RefSeq" id="WP_138181834.1">
    <property type="nucleotide sequence ID" value="NZ_VBUI01000018.1"/>
</dbReference>
<sequence>MAGRTLFTTGFIGRRASRLDRPLLGLLLAAGVAVWLLLHPELFLAVPMAWRLPLILLGAWTLGAAFVRPLALEVGEGRLWRLSGMTWNRWALWGFAGVVVWLEVWG</sequence>
<name>A0A5R8MF14_9GAMM</name>
<dbReference type="OrthoDB" id="6167545at2"/>
<feature type="transmembrane region" description="Helical" evidence="1">
    <location>
        <begin position="87"/>
        <end position="105"/>
    </location>
</feature>
<evidence type="ECO:0000313" key="2">
    <source>
        <dbReference type="EMBL" id="TLF48722.1"/>
    </source>
</evidence>
<evidence type="ECO:0000256" key="1">
    <source>
        <dbReference type="SAM" id="Phobius"/>
    </source>
</evidence>
<protein>
    <submittedName>
        <fullName evidence="2">Uncharacterized protein</fullName>
    </submittedName>
</protein>
<evidence type="ECO:0000313" key="3">
    <source>
        <dbReference type="Proteomes" id="UP000306973"/>
    </source>
</evidence>
<accession>A0A5R8MF14</accession>
<gene>
    <name evidence="2" type="ORF">FEI13_12400</name>
</gene>
<keyword evidence="1" id="KW-0472">Membrane</keyword>
<feature type="transmembrane region" description="Helical" evidence="1">
    <location>
        <begin position="21"/>
        <end position="38"/>
    </location>
</feature>
<organism evidence="2 3">
    <name type="scientific">Halomonas urmiana</name>
    <dbReference type="NCBI Taxonomy" id="490901"/>
    <lineage>
        <taxon>Bacteria</taxon>
        <taxon>Pseudomonadati</taxon>
        <taxon>Pseudomonadota</taxon>
        <taxon>Gammaproteobacteria</taxon>
        <taxon>Oceanospirillales</taxon>
        <taxon>Halomonadaceae</taxon>
        <taxon>Halomonas</taxon>
    </lineage>
</organism>